<accession>A0A8B6EZX9</accession>
<keyword evidence="2" id="KW-1185">Reference proteome</keyword>
<protein>
    <submittedName>
        <fullName evidence="1">Uncharacterized protein</fullName>
    </submittedName>
</protein>
<reference evidence="1" key="1">
    <citation type="submission" date="2018-11" db="EMBL/GenBank/DDBJ databases">
        <authorList>
            <person name="Alioto T."/>
            <person name="Alioto T."/>
        </authorList>
    </citation>
    <scope>NUCLEOTIDE SEQUENCE</scope>
</reference>
<dbReference type="EMBL" id="UYJE01006036">
    <property type="protein sequence ID" value="VDI42568.1"/>
    <property type="molecule type" value="Genomic_DNA"/>
</dbReference>
<evidence type="ECO:0000313" key="1">
    <source>
        <dbReference type="EMBL" id="VDI42568.1"/>
    </source>
</evidence>
<proteinExistence type="predicted"/>
<evidence type="ECO:0000313" key="2">
    <source>
        <dbReference type="Proteomes" id="UP000596742"/>
    </source>
</evidence>
<name>A0A8B6EZX9_MYTGA</name>
<sequence length="161" mass="18497">MDNDSPEIKSLKSVTQNIGDEVRANKAQVATGQVLLPVANYARLIFAVKHTTQNMLKELLERYISPKTLYAQVKSKPNLRRRLNVRDWKAINSAENKGYIDFDVPLIYTIVRVLYPNTQPTRGWDHPADPQPHETLLGDDVEHYTQTECNYKLSRIQSLYA</sequence>
<organism evidence="1 2">
    <name type="scientific">Mytilus galloprovincialis</name>
    <name type="common">Mediterranean mussel</name>
    <dbReference type="NCBI Taxonomy" id="29158"/>
    <lineage>
        <taxon>Eukaryota</taxon>
        <taxon>Metazoa</taxon>
        <taxon>Spiralia</taxon>
        <taxon>Lophotrochozoa</taxon>
        <taxon>Mollusca</taxon>
        <taxon>Bivalvia</taxon>
        <taxon>Autobranchia</taxon>
        <taxon>Pteriomorphia</taxon>
        <taxon>Mytilida</taxon>
        <taxon>Mytiloidea</taxon>
        <taxon>Mytilidae</taxon>
        <taxon>Mytilinae</taxon>
        <taxon>Mytilus</taxon>
    </lineage>
</organism>
<gene>
    <name evidence="1" type="ORF">MGAL_10B071626</name>
</gene>
<comment type="caution">
    <text evidence="1">The sequence shown here is derived from an EMBL/GenBank/DDBJ whole genome shotgun (WGS) entry which is preliminary data.</text>
</comment>
<dbReference type="AlphaFoldDB" id="A0A8B6EZX9"/>
<dbReference type="Proteomes" id="UP000596742">
    <property type="component" value="Unassembled WGS sequence"/>
</dbReference>